<dbReference type="EMBL" id="JAOYFB010000005">
    <property type="protein sequence ID" value="KAK4015697.1"/>
    <property type="molecule type" value="Genomic_DNA"/>
</dbReference>
<evidence type="ECO:0000313" key="2">
    <source>
        <dbReference type="Proteomes" id="UP001234178"/>
    </source>
</evidence>
<sequence>MNLLEGNCWKWSEFVMRTWIGEAIVVTHFFDFGLKTNHFSGLIFMIGKFLAKWATRAASSVAALLVDVPPPRTQSFWNGIKREGDDVDAHSIGYGS</sequence>
<protein>
    <submittedName>
        <fullName evidence="1">Uncharacterized protein</fullName>
    </submittedName>
</protein>
<dbReference type="Proteomes" id="UP001234178">
    <property type="component" value="Unassembled WGS sequence"/>
</dbReference>
<gene>
    <name evidence="1" type="ORF">OUZ56_030671</name>
</gene>
<comment type="caution">
    <text evidence="1">The sequence shown here is derived from an EMBL/GenBank/DDBJ whole genome shotgun (WGS) entry which is preliminary data.</text>
</comment>
<accession>A0ABQ9ZS00</accession>
<proteinExistence type="predicted"/>
<organism evidence="1 2">
    <name type="scientific">Daphnia magna</name>
    <dbReference type="NCBI Taxonomy" id="35525"/>
    <lineage>
        <taxon>Eukaryota</taxon>
        <taxon>Metazoa</taxon>
        <taxon>Ecdysozoa</taxon>
        <taxon>Arthropoda</taxon>
        <taxon>Crustacea</taxon>
        <taxon>Branchiopoda</taxon>
        <taxon>Diplostraca</taxon>
        <taxon>Cladocera</taxon>
        <taxon>Anomopoda</taxon>
        <taxon>Daphniidae</taxon>
        <taxon>Daphnia</taxon>
    </lineage>
</organism>
<name>A0ABQ9ZS00_9CRUS</name>
<evidence type="ECO:0000313" key="1">
    <source>
        <dbReference type="EMBL" id="KAK4015697.1"/>
    </source>
</evidence>
<keyword evidence="2" id="KW-1185">Reference proteome</keyword>
<reference evidence="1 2" key="1">
    <citation type="journal article" date="2023" name="Nucleic Acids Res.">
        <title>The hologenome of Daphnia magna reveals possible DNA methylation and microbiome-mediated evolution of the host genome.</title>
        <authorList>
            <person name="Chaturvedi A."/>
            <person name="Li X."/>
            <person name="Dhandapani V."/>
            <person name="Marshall H."/>
            <person name="Kissane S."/>
            <person name="Cuenca-Cambronero M."/>
            <person name="Asole G."/>
            <person name="Calvet F."/>
            <person name="Ruiz-Romero M."/>
            <person name="Marangio P."/>
            <person name="Guigo R."/>
            <person name="Rago D."/>
            <person name="Mirbahai L."/>
            <person name="Eastwood N."/>
            <person name="Colbourne J.K."/>
            <person name="Zhou J."/>
            <person name="Mallon E."/>
            <person name="Orsini L."/>
        </authorList>
    </citation>
    <scope>NUCLEOTIDE SEQUENCE [LARGE SCALE GENOMIC DNA]</scope>
    <source>
        <strain evidence="1">LRV0_1</strain>
    </source>
</reference>